<protein>
    <submittedName>
        <fullName evidence="1">Uncharacterized protein</fullName>
    </submittedName>
</protein>
<gene>
    <name evidence="1" type="ORF">HAX54_043007</name>
</gene>
<feature type="non-terminal residue" evidence="1">
    <location>
        <position position="1"/>
    </location>
</feature>
<reference evidence="1 2" key="1">
    <citation type="journal article" date="2021" name="BMC Genomics">
        <title>Datura genome reveals duplications of psychoactive alkaloid biosynthetic genes and high mutation rate following tissue culture.</title>
        <authorList>
            <person name="Rajewski A."/>
            <person name="Carter-House D."/>
            <person name="Stajich J."/>
            <person name="Litt A."/>
        </authorList>
    </citation>
    <scope>NUCLEOTIDE SEQUENCE [LARGE SCALE GENOMIC DNA]</scope>
    <source>
        <strain evidence="1">AR-01</strain>
    </source>
</reference>
<feature type="non-terminal residue" evidence="1">
    <location>
        <position position="54"/>
    </location>
</feature>
<evidence type="ECO:0000313" key="1">
    <source>
        <dbReference type="EMBL" id="MCE2055614.1"/>
    </source>
</evidence>
<keyword evidence="2" id="KW-1185">Reference proteome</keyword>
<proteinExistence type="predicted"/>
<evidence type="ECO:0000313" key="2">
    <source>
        <dbReference type="Proteomes" id="UP000823775"/>
    </source>
</evidence>
<sequence>KADYHPKMKGEELKVENRRHVEADEIRKLDLQGLSPVFTGGRRSLRLGSWAWDM</sequence>
<accession>A0ABS8W4T8</accession>
<dbReference type="Proteomes" id="UP000823775">
    <property type="component" value="Unassembled WGS sequence"/>
</dbReference>
<name>A0ABS8W4T8_DATST</name>
<comment type="caution">
    <text evidence="1">The sequence shown here is derived from an EMBL/GenBank/DDBJ whole genome shotgun (WGS) entry which is preliminary data.</text>
</comment>
<organism evidence="1 2">
    <name type="scientific">Datura stramonium</name>
    <name type="common">Jimsonweed</name>
    <name type="synonym">Common thornapple</name>
    <dbReference type="NCBI Taxonomy" id="4076"/>
    <lineage>
        <taxon>Eukaryota</taxon>
        <taxon>Viridiplantae</taxon>
        <taxon>Streptophyta</taxon>
        <taxon>Embryophyta</taxon>
        <taxon>Tracheophyta</taxon>
        <taxon>Spermatophyta</taxon>
        <taxon>Magnoliopsida</taxon>
        <taxon>eudicotyledons</taxon>
        <taxon>Gunneridae</taxon>
        <taxon>Pentapetalae</taxon>
        <taxon>asterids</taxon>
        <taxon>lamiids</taxon>
        <taxon>Solanales</taxon>
        <taxon>Solanaceae</taxon>
        <taxon>Solanoideae</taxon>
        <taxon>Datureae</taxon>
        <taxon>Datura</taxon>
    </lineage>
</organism>
<dbReference type="EMBL" id="JACEIK010006391">
    <property type="protein sequence ID" value="MCE2055614.1"/>
    <property type="molecule type" value="Genomic_DNA"/>
</dbReference>